<dbReference type="InterPro" id="IPR007041">
    <property type="entry name" value="Arg_succinylTrfase_AstA/AruG"/>
</dbReference>
<accession>A0ABW7FB29</accession>
<protein>
    <submittedName>
        <fullName evidence="4">Arginine N-succinyltransferase</fullName>
        <ecNumber evidence="4">2.3.1.109</ecNumber>
    </submittedName>
</protein>
<keyword evidence="3 4" id="KW-0012">Acyltransferase</keyword>
<comment type="caution">
    <text evidence="4">The sequence shown here is derived from an EMBL/GenBank/DDBJ whole genome shotgun (WGS) entry which is preliminary data.</text>
</comment>
<sequence length="221" mass="23552">MSDVHIHAEADGQRLSLADGSASLLLVPRLGLTLPRYHFHIGRVVHAAQELGLFRVQTTLLLGNDHTGQSELAELRFAPGLAEAEQTAALLRLISAAQGLMAERPADFGDWLVAELPGWRDGEGRSPVWQALGARFYAGDPQQAEARLGAAWRSHLAALLPRQAIYLSFLGEAAEHGLAHAADSALTTLAALRAAGFQPSAHARIDDGGPVLTWRRAGQAG</sequence>
<dbReference type="PANTHER" id="PTHR30420">
    <property type="entry name" value="N-SUCCINYLARGININE DIHYDROLASE"/>
    <property type="match status" value="1"/>
</dbReference>
<dbReference type="Proteomes" id="UP001606210">
    <property type="component" value="Unassembled WGS sequence"/>
</dbReference>
<keyword evidence="5" id="KW-1185">Reference proteome</keyword>
<organism evidence="4 5">
    <name type="scientific">Pelomonas parva</name>
    <dbReference type="NCBI Taxonomy" id="3299032"/>
    <lineage>
        <taxon>Bacteria</taxon>
        <taxon>Pseudomonadati</taxon>
        <taxon>Pseudomonadota</taxon>
        <taxon>Betaproteobacteria</taxon>
        <taxon>Burkholderiales</taxon>
        <taxon>Sphaerotilaceae</taxon>
        <taxon>Roseateles</taxon>
    </lineage>
</organism>
<reference evidence="4 5" key="1">
    <citation type="submission" date="2024-08" db="EMBL/GenBank/DDBJ databases">
        <authorList>
            <person name="Lu H."/>
        </authorList>
    </citation>
    <scope>NUCLEOTIDE SEQUENCE [LARGE SCALE GENOMIC DNA]</scope>
    <source>
        <strain evidence="4 5">LYH14W</strain>
    </source>
</reference>
<evidence type="ECO:0000256" key="1">
    <source>
        <dbReference type="ARBA" id="ARBA00022503"/>
    </source>
</evidence>
<dbReference type="SUPFAM" id="SSF55729">
    <property type="entry name" value="Acyl-CoA N-acyltransferases (Nat)"/>
    <property type="match status" value="1"/>
</dbReference>
<dbReference type="InterPro" id="IPR016181">
    <property type="entry name" value="Acyl_CoA_acyltransferase"/>
</dbReference>
<dbReference type="Pfam" id="PF04958">
    <property type="entry name" value="AstA"/>
    <property type="match status" value="1"/>
</dbReference>
<dbReference type="EC" id="2.3.1.109" evidence="4"/>
<evidence type="ECO:0000313" key="4">
    <source>
        <dbReference type="EMBL" id="MFG6433828.1"/>
    </source>
</evidence>
<keyword evidence="1" id="KW-0056">Arginine metabolism</keyword>
<evidence type="ECO:0000256" key="3">
    <source>
        <dbReference type="ARBA" id="ARBA00023315"/>
    </source>
</evidence>
<name>A0ABW7FB29_9BURK</name>
<keyword evidence="2 4" id="KW-0808">Transferase</keyword>
<evidence type="ECO:0000313" key="5">
    <source>
        <dbReference type="Proteomes" id="UP001606210"/>
    </source>
</evidence>
<dbReference type="EMBL" id="JBIGHV010000016">
    <property type="protein sequence ID" value="MFG6433828.1"/>
    <property type="molecule type" value="Genomic_DNA"/>
</dbReference>
<gene>
    <name evidence="4" type="ORF">ACG00Y_28255</name>
</gene>
<dbReference type="RefSeq" id="WP_394484904.1">
    <property type="nucleotide sequence ID" value="NZ_JBIGHV010000016.1"/>
</dbReference>
<dbReference type="GO" id="GO:0008791">
    <property type="term" value="F:arginine N-succinyltransferase activity"/>
    <property type="evidence" value="ECO:0007669"/>
    <property type="project" value="UniProtKB-EC"/>
</dbReference>
<proteinExistence type="predicted"/>
<evidence type="ECO:0000256" key="2">
    <source>
        <dbReference type="ARBA" id="ARBA00022679"/>
    </source>
</evidence>
<dbReference type="PANTHER" id="PTHR30420:SF1">
    <property type="entry name" value="ARGININE N-SUCCINYLTRANSFERASE"/>
    <property type="match status" value="1"/>
</dbReference>